<dbReference type="AlphaFoldDB" id="A0A852S102"/>
<evidence type="ECO:0000313" key="1">
    <source>
        <dbReference type="EMBL" id="NYD33784.1"/>
    </source>
</evidence>
<protein>
    <recommendedName>
        <fullName evidence="3">FHA domain-containing protein</fullName>
    </recommendedName>
</protein>
<reference evidence="1 2" key="1">
    <citation type="submission" date="2020-07" db="EMBL/GenBank/DDBJ databases">
        <title>Sequencing the genomes of 1000 actinobacteria strains.</title>
        <authorList>
            <person name="Klenk H.-P."/>
        </authorList>
    </citation>
    <scope>NUCLEOTIDE SEQUENCE [LARGE SCALE GENOMIC DNA]</scope>
    <source>
        <strain evidence="1 2">DSM 19082</strain>
    </source>
</reference>
<evidence type="ECO:0000313" key="2">
    <source>
        <dbReference type="Proteomes" id="UP000582231"/>
    </source>
</evidence>
<keyword evidence="2" id="KW-1185">Reference proteome</keyword>
<dbReference type="RefSeq" id="WP_218865985.1">
    <property type="nucleotide sequence ID" value="NZ_BAABEF010000001.1"/>
</dbReference>
<dbReference type="EMBL" id="JACCBF010000001">
    <property type="protein sequence ID" value="NYD33784.1"/>
    <property type="molecule type" value="Genomic_DNA"/>
</dbReference>
<sequence>MSDAVAATVDFCGEQHTVPLDRALVLGRDGDIAIDDNPYLHRRFLEIGFDNGLLWLANVGNATSATIADEHGLVQTWLAPGARIPLVFARTVVWFTAGPTTYEFEVLNAVPQFVQAAELEVTDGQTTLGRVALTPDQRLLIVALAEDILRRGQRGAGSIPHSRTAAERLGWTTTRFNRKLDNVCEKFTRLGVRGLHGSSDRTASNRRVRLVEYALAARVITADDLVLLDGLDAAPAG</sequence>
<comment type="caution">
    <text evidence="1">The sequence shown here is derived from an EMBL/GenBank/DDBJ whole genome shotgun (WGS) entry which is preliminary data.</text>
</comment>
<organism evidence="1 2">
    <name type="scientific">Nocardioides kongjuensis</name>
    <dbReference type="NCBI Taxonomy" id="349522"/>
    <lineage>
        <taxon>Bacteria</taxon>
        <taxon>Bacillati</taxon>
        <taxon>Actinomycetota</taxon>
        <taxon>Actinomycetes</taxon>
        <taxon>Propionibacteriales</taxon>
        <taxon>Nocardioidaceae</taxon>
        <taxon>Nocardioides</taxon>
    </lineage>
</organism>
<gene>
    <name evidence="1" type="ORF">BJ958_005330</name>
</gene>
<accession>A0A852S102</accession>
<dbReference type="Proteomes" id="UP000582231">
    <property type="component" value="Unassembled WGS sequence"/>
</dbReference>
<proteinExistence type="predicted"/>
<name>A0A852S102_9ACTN</name>
<evidence type="ECO:0008006" key="3">
    <source>
        <dbReference type="Google" id="ProtNLM"/>
    </source>
</evidence>